<organism evidence="1 2">
    <name type="scientific">Amycolatopsis speibonae</name>
    <dbReference type="NCBI Taxonomy" id="1450224"/>
    <lineage>
        <taxon>Bacteria</taxon>
        <taxon>Bacillati</taxon>
        <taxon>Actinomycetota</taxon>
        <taxon>Actinomycetes</taxon>
        <taxon>Pseudonocardiales</taxon>
        <taxon>Pseudonocardiaceae</taxon>
        <taxon>Amycolatopsis</taxon>
    </lineage>
</organism>
<evidence type="ECO:0000313" key="1">
    <source>
        <dbReference type="EMBL" id="MFC3454769.1"/>
    </source>
</evidence>
<proteinExistence type="predicted"/>
<protein>
    <recommendedName>
        <fullName evidence="3">Integrase</fullName>
    </recommendedName>
</protein>
<accession>A0ABV7PA00</accession>
<evidence type="ECO:0008006" key="3">
    <source>
        <dbReference type="Google" id="ProtNLM"/>
    </source>
</evidence>
<dbReference type="Proteomes" id="UP001595645">
    <property type="component" value="Unassembled WGS sequence"/>
</dbReference>
<dbReference type="RefSeq" id="WP_378244578.1">
    <property type="nucleotide sequence ID" value="NZ_JBHRWK010000073.1"/>
</dbReference>
<keyword evidence="2" id="KW-1185">Reference proteome</keyword>
<reference evidence="2" key="1">
    <citation type="journal article" date="2019" name="Int. J. Syst. Evol. Microbiol.">
        <title>The Global Catalogue of Microorganisms (GCM) 10K type strain sequencing project: providing services to taxonomists for standard genome sequencing and annotation.</title>
        <authorList>
            <consortium name="The Broad Institute Genomics Platform"/>
            <consortium name="The Broad Institute Genome Sequencing Center for Infectious Disease"/>
            <person name="Wu L."/>
            <person name="Ma J."/>
        </authorList>
    </citation>
    <scope>NUCLEOTIDE SEQUENCE [LARGE SCALE GENOMIC DNA]</scope>
    <source>
        <strain evidence="2">CGMCC 4.7676</strain>
    </source>
</reference>
<sequence length="41" mass="4458">MAHPDGATTWLTVRSYISTIRKDGFNAIAGNPWPPTNPTTT</sequence>
<name>A0ABV7PA00_9PSEU</name>
<comment type="caution">
    <text evidence="1">The sequence shown here is derived from an EMBL/GenBank/DDBJ whole genome shotgun (WGS) entry which is preliminary data.</text>
</comment>
<evidence type="ECO:0000313" key="2">
    <source>
        <dbReference type="Proteomes" id="UP001595645"/>
    </source>
</evidence>
<gene>
    <name evidence="1" type="ORF">ACFOSH_35495</name>
</gene>
<dbReference type="EMBL" id="JBHRWK010000073">
    <property type="protein sequence ID" value="MFC3454769.1"/>
    <property type="molecule type" value="Genomic_DNA"/>
</dbReference>